<evidence type="ECO:0000313" key="2">
    <source>
        <dbReference type="EMBL" id="CAD0201210.1"/>
    </source>
</evidence>
<dbReference type="Proteomes" id="UP001154114">
    <property type="component" value="Chromosome 14"/>
</dbReference>
<evidence type="ECO:0000313" key="3">
    <source>
        <dbReference type="Proteomes" id="UP001154114"/>
    </source>
</evidence>
<feature type="region of interest" description="Disordered" evidence="1">
    <location>
        <begin position="137"/>
        <end position="161"/>
    </location>
</feature>
<dbReference type="AlphaFoldDB" id="A0A9N8Q0R1"/>
<sequence length="267" mass="30526">MRNFHIPHPYLHAMQLGDYLHDESSSSEGVVLRTHRKRSRHSSSECSESKHYFNCKCSCQNCKKKPKKSCCKTFCSKHCPEQASNILVVPYPVPFVLQTPSTGDNNNLLPKLVSTTDTNTTLGVTTTTTITTTPLTTARTTATESTTTSTTHRTTLSHPDPVTRKTLQGMRYTGAPPKKYRPTYLKGKNYKRFRIMPDKRSRRIFPGNQRPDDFDELPKYGIVPIPKNLAISLLHQIRNEQRNGQYMRMGKVNNRIMNYGKNPYHHL</sequence>
<name>A0A9N8Q0R1_CHRIL</name>
<accession>A0A9N8Q0R1</accession>
<proteinExistence type="predicted"/>
<reference evidence="2" key="1">
    <citation type="submission" date="2021-12" db="EMBL/GenBank/DDBJ databases">
        <authorList>
            <person name="King R."/>
        </authorList>
    </citation>
    <scope>NUCLEOTIDE SEQUENCE</scope>
</reference>
<feature type="compositionally biased region" description="Low complexity" evidence="1">
    <location>
        <begin position="137"/>
        <end position="154"/>
    </location>
</feature>
<organism evidence="2 3">
    <name type="scientific">Chrysodeixis includens</name>
    <name type="common">Soybean looper</name>
    <name type="synonym">Pseudoplusia includens</name>
    <dbReference type="NCBI Taxonomy" id="689277"/>
    <lineage>
        <taxon>Eukaryota</taxon>
        <taxon>Metazoa</taxon>
        <taxon>Ecdysozoa</taxon>
        <taxon>Arthropoda</taxon>
        <taxon>Hexapoda</taxon>
        <taxon>Insecta</taxon>
        <taxon>Pterygota</taxon>
        <taxon>Neoptera</taxon>
        <taxon>Endopterygota</taxon>
        <taxon>Lepidoptera</taxon>
        <taxon>Glossata</taxon>
        <taxon>Ditrysia</taxon>
        <taxon>Noctuoidea</taxon>
        <taxon>Noctuidae</taxon>
        <taxon>Plusiinae</taxon>
        <taxon>Chrysodeixis</taxon>
    </lineage>
</organism>
<dbReference type="OrthoDB" id="7466648at2759"/>
<keyword evidence="3" id="KW-1185">Reference proteome</keyword>
<dbReference type="EMBL" id="LR824017">
    <property type="protein sequence ID" value="CAD0201210.1"/>
    <property type="molecule type" value="Genomic_DNA"/>
</dbReference>
<protein>
    <submittedName>
        <fullName evidence="2">Uncharacterized protein</fullName>
    </submittedName>
</protein>
<evidence type="ECO:0000256" key="1">
    <source>
        <dbReference type="SAM" id="MobiDB-lite"/>
    </source>
</evidence>
<gene>
    <name evidence="2" type="ORF">CINC_LOCUS2883</name>
</gene>